<evidence type="ECO:0000313" key="6">
    <source>
        <dbReference type="Proteomes" id="UP000070376"/>
    </source>
</evidence>
<dbReference type="Proteomes" id="UP000070376">
    <property type="component" value="Unassembled WGS sequence"/>
</dbReference>
<dbReference type="InterPro" id="IPR041916">
    <property type="entry name" value="Anti_sigma_zinc_sf"/>
</dbReference>
<evidence type="ECO:0000256" key="2">
    <source>
        <dbReference type="ARBA" id="ARBA00024438"/>
    </source>
</evidence>
<organism evidence="5 6">
    <name type="scientific">Heyndrickxia coagulans</name>
    <name type="common">Weizmannia coagulans</name>
    <dbReference type="NCBI Taxonomy" id="1398"/>
    <lineage>
        <taxon>Bacteria</taxon>
        <taxon>Bacillati</taxon>
        <taxon>Bacillota</taxon>
        <taxon>Bacilli</taxon>
        <taxon>Bacillales</taxon>
        <taxon>Bacillaceae</taxon>
        <taxon>Heyndrickxia</taxon>
    </lineage>
</organism>
<keyword evidence="3" id="KW-0812">Transmembrane</keyword>
<name>A0A133KFB4_HEYCO</name>
<feature type="transmembrane region" description="Helical" evidence="3">
    <location>
        <begin position="83"/>
        <end position="102"/>
    </location>
</feature>
<feature type="transmembrane region" description="Helical" evidence="3">
    <location>
        <begin position="141"/>
        <end position="161"/>
    </location>
</feature>
<dbReference type="InterPro" id="IPR027383">
    <property type="entry name" value="Znf_put"/>
</dbReference>
<evidence type="ECO:0000259" key="4">
    <source>
        <dbReference type="Pfam" id="PF13490"/>
    </source>
</evidence>
<dbReference type="EMBL" id="LRPN01000147">
    <property type="protein sequence ID" value="KWZ78262.1"/>
    <property type="molecule type" value="Genomic_DNA"/>
</dbReference>
<dbReference type="Gene3D" id="1.10.10.1320">
    <property type="entry name" value="Anti-sigma factor, zinc-finger domain"/>
    <property type="match status" value="1"/>
</dbReference>
<comment type="similarity">
    <text evidence="1">Belongs to the zinc-associated anti-sigma factor (ZAS) superfamily. Anti-sigma-W factor family.</text>
</comment>
<evidence type="ECO:0000256" key="1">
    <source>
        <dbReference type="ARBA" id="ARBA00024353"/>
    </source>
</evidence>
<evidence type="ECO:0000256" key="3">
    <source>
        <dbReference type="SAM" id="Phobius"/>
    </source>
</evidence>
<feature type="domain" description="Putative zinc-finger" evidence="4">
    <location>
        <begin position="4"/>
        <end position="36"/>
    </location>
</feature>
<proteinExistence type="inferred from homology"/>
<dbReference type="PATRIC" id="fig|1398.22.peg.3056"/>
<feature type="transmembrane region" description="Helical" evidence="3">
    <location>
        <begin position="114"/>
        <end position="135"/>
    </location>
</feature>
<comment type="caution">
    <text evidence="5">The sequence shown here is derived from an EMBL/GenBank/DDBJ whole genome shotgun (WGS) entry which is preliminary data.</text>
</comment>
<dbReference type="RefSeq" id="WP_061087116.1">
    <property type="nucleotide sequence ID" value="NZ_CP091131.1"/>
</dbReference>
<sequence>METHVRDLLPAFMDDALSETDRKKVEAHLALCPDCRRELEELEAVQAEISRFYHSVEVPGIQFEKAVLAKIMPQEKLAMHYRVFVWFFAVCCAASVLATYPVMRKPFYVGMNIFQALFNILSSGFHIALSILSALPALSAGIMVVMAVILAVCIWILFGLLTMKPVKD</sequence>
<protein>
    <recommendedName>
        <fullName evidence="2">Anti-sigma-W factor RsiW</fullName>
    </recommendedName>
</protein>
<dbReference type="Pfam" id="PF13490">
    <property type="entry name" value="zf-HC2"/>
    <property type="match status" value="1"/>
</dbReference>
<reference evidence="6" key="1">
    <citation type="submission" date="2016-01" db="EMBL/GenBank/DDBJ databases">
        <authorList>
            <person name="Mitreva M."/>
            <person name="Pepin K.H."/>
            <person name="Mihindukulasuriya K.A."/>
            <person name="Fulton R."/>
            <person name="Fronick C."/>
            <person name="O'Laughlin M."/>
            <person name="Miner T."/>
            <person name="Herter B."/>
            <person name="Rosa B.A."/>
            <person name="Cordes M."/>
            <person name="Tomlinson C."/>
            <person name="Wollam A."/>
            <person name="Palsikar V.B."/>
            <person name="Mardis E.R."/>
            <person name="Wilson R.K."/>
        </authorList>
    </citation>
    <scope>NUCLEOTIDE SEQUENCE [LARGE SCALE GENOMIC DNA]</scope>
    <source>
        <strain evidence="6">GED7749B</strain>
    </source>
</reference>
<dbReference type="AlphaFoldDB" id="A0A133KFB4"/>
<keyword evidence="3" id="KW-0472">Membrane</keyword>
<evidence type="ECO:0000313" key="5">
    <source>
        <dbReference type="EMBL" id="KWZ78262.1"/>
    </source>
</evidence>
<gene>
    <name evidence="5" type="ORF">HMPREF3213_03050</name>
</gene>
<keyword evidence="3" id="KW-1133">Transmembrane helix</keyword>
<accession>A0A133KFB4</accession>